<comment type="caution">
    <text evidence="2">The sequence shown here is derived from an EMBL/GenBank/DDBJ whole genome shotgun (WGS) entry which is preliminary data.</text>
</comment>
<evidence type="ECO:0000256" key="1">
    <source>
        <dbReference type="ARBA" id="ARBA00023125"/>
    </source>
</evidence>
<reference evidence="2 3" key="1">
    <citation type="submission" date="2020-08" db="EMBL/GenBank/DDBJ databases">
        <title>Sequencing the genomes of 1000 actinobacteria strains.</title>
        <authorList>
            <person name="Klenk H.-P."/>
        </authorList>
    </citation>
    <scope>NUCLEOTIDE SEQUENCE [LARGE SCALE GENOMIC DNA]</scope>
    <source>
        <strain evidence="2 3">DSM 23974</strain>
    </source>
</reference>
<accession>A0A7W7M3Y4</accession>
<dbReference type="RefSeq" id="WP_184241634.1">
    <property type="nucleotide sequence ID" value="NZ_JACHNA010000001.1"/>
</dbReference>
<dbReference type="EMBL" id="JACHNA010000001">
    <property type="protein sequence ID" value="MBB4736038.1"/>
    <property type="molecule type" value="Genomic_DNA"/>
</dbReference>
<gene>
    <name evidence="2" type="ORF">HDA30_001546</name>
</gene>
<evidence type="ECO:0000313" key="2">
    <source>
        <dbReference type="EMBL" id="MBB4736038.1"/>
    </source>
</evidence>
<dbReference type="GO" id="GO:0003677">
    <property type="term" value="F:DNA binding"/>
    <property type="evidence" value="ECO:0007669"/>
    <property type="project" value="UniProtKB-KW"/>
</dbReference>
<dbReference type="AlphaFoldDB" id="A0A7W7M3Y4"/>
<organism evidence="2 3">
    <name type="scientific">Micrococcus cohnii</name>
    <dbReference type="NCBI Taxonomy" id="993416"/>
    <lineage>
        <taxon>Bacteria</taxon>
        <taxon>Bacillati</taxon>
        <taxon>Actinomycetota</taxon>
        <taxon>Actinomycetes</taxon>
        <taxon>Micrococcales</taxon>
        <taxon>Micrococcaceae</taxon>
        <taxon>Micrococcus</taxon>
    </lineage>
</organism>
<proteinExistence type="predicted"/>
<keyword evidence="1" id="KW-0238">DNA-binding</keyword>
<dbReference type="SUPFAM" id="SSF51215">
    <property type="entry name" value="Regulatory protein AraC"/>
    <property type="match status" value="1"/>
</dbReference>
<evidence type="ECO:0008006" key="4">
    <source>
        <dbReference type="Google" id="ProtNLM"/>
    </source>
</evidence>
<sequence length="84" mass="9175">MLKGAALFQPFAVDTRQSRKQVGLLVFDCVAFLVVRDGSVVLTVGERQYPIAFGHAVLIAPRTVFTYEAPWVSFRGQDATGAES</sequence>
<dbReference type="Proteomes" id="UP000540191">
    <property type="component" value="Unassembled WGS sequence"/>
</dbReference>
<evidence type="ECO:0000313" key="3">
    <source>
        <dbReference type="Proteomes" id="UP000540191"/>
    </source>
</evidence>
<protein>
    <recommendedName>
        <fullName evidence="4">AraC family transcriptional regulator</fullName>
    </recommendedName>
</protein>
<keyword evidence="3" id="KW-1185">Reference proteome</keyword>
<dbReference type="InterPro" id="IPR037923">
    <property type="entry name" value="HTH-like"/>
</dbReference>
<name>A0A7W7M3Y4_9MICC</name>